<evidence type="ECO:0000313" key="2">
    <source>
        <dbReference type="EMBL" id="SEB63532.1"/>
    </source>
</evidence>
<name>A0A1H4L033_9FLAO</name>
<dbReference type="AlphaFoldDB" id="A0A1H4L033"/>
<dbReference type="GO" id="GO:0016787">
    <property type="term" value="F:hydrolase activity"/>
    <property type="evidence" value="ECO:0007669"/>
    <property type="project" value="InterPro"/>
</dbReference>
<dbReference type="Pfam" id="PF06439">
    <property type="entry name" value="3keto-disac_hyd"/>
    <property type="match status" value="1"/>
</dbReference>
<dbReference type="Proteomes" id="UP000183038">
    <property type="component" value="Unassembled WGS sequence"/>
</dbReference>
<gene>
    <name evidence="2" type="ORF">SAMN05192540_1129</name>
</gene>
<organism evidence="2 3">
    <name type="scientific">Maribacter dokdonensis</name>
    <dbReference type="NCBI Taxonomy" id="320912"/>
    <lineage>
        <taxon>Bacteria</taxon>
        <taxon>Pseudomonadati</taxon>
        <taxon>Bacteroidota</taxon>
        <taxon>Flavobacteriia</taxon>
        <taxon>Flavobacteriales</taxon>
        <taxon>Flavobacteriaceae</taxon>
        <taxon>Maribacter</taxon>
    </lineage>
</organism>
<dbReference type="EMBL" id="FNTB01000001">
    <property type="protein sequence ID" value="SEB63532.1"/>
    <property type="molecule type" value="Genomic_DNA"/>
</dbReference>
<evidence type="ECO:0000313" key="3">
    <source>
        <dbReference type="Proteomes" id="UP000183038"/>
    </source>
</evidence>
<protein>
    <recommendedName>
        <fullName evidence="1">3-keto-alpha-glucoside-1,2-lyase/3-keto-2-hydroxy-glucal hydratase domain-containing protein</fullName>
    </recommendedName>
</protein>
<dbReference type="InterPro" id="IPR010496">
    <property type="entry name" value="AL/BT2_dom"/>
</dbReference>
<dbReference type="Gene3D" id="2.60.120.560">
    <property type="entry name" value="Exo-inulinase, domain 1"/>
    <property type="match status" value="1"/>
</dbReference>
<evidence type="ECO:0000259" key="1">
    <source>
        <dbReference type="Pfam" id="PF06439"/>
    </source>
</evidence>
<accession>A0A1H4L033</accession>
<sequence>MYFHETYISNNLTLSIFRNRIVLFYINFYSNYMKTTLRKQHTMMSTLFFVIGCGIASSQQLNDGWETMFNGNDLKGWTTKVHHYEVGDNYADTFRVEDEIIKVRYDKYEGDFNNRYSHLYYDRPFSDFHLTMQYRFVGEQYKGAPDYTILNSGVMFHSQDPRTMLKEQDWPISVEMQFLAGVEEGVERPTGNMCSPGTDVVFEGRIDSRHCINSTSDTFYGDQWVTAELVVYHDSLVKHIINGKTVLEYTKPQIGGGVATGYDPKMKQDGKLLKEGFIALQSEGQPIDFKNIKIRNLKGCTDPKALNYKEYYKISDKGACTYE</sequence>
<proteinExistence type="predicted"/>
<reference evidence="2 3" key="1">
    <citation type="submission" date="2016-10" db="EMBL/GenBank/DDBJ databases">
        <authorList>
            <person name="de Groot N.N."/>
        </authorList>
    </citation>
    <scope>NUCLEOTIDE SEQUENCE [LARGE SCALE GENOMIC DNA]</scope>
    <source>
        <strain evidence="2 3">MAR_2009_71</strain>
    </source>
</reference>
<feature type="domain" description="3-keto-alpha-glucoside-1,2-lyase/3-keto-2-hydroxy-glucal hydratase" evidence="1">
    <location>
        <begin position="64"/>
        <end position="295"/>
    </location>
</feature>